<keyword evidence="6 7" id="KW-0520">NAD</keyword>
<feature type="binding site" evidence="7">
    <location>
        <position position="132"/>
    </location>
    <ligand>
        <name>L-glutamine</name>
        <dbReference type="ChEBI" id="CHEBI:58359"/>
    </ligand>
</feature>
<comment type="catalytic activity">
    <reaction evidence="7 8">
        <text>deamido-NAD(+) + L-glutamine + ATP + H2O = L-glutamate + AMP + diphosphate + NAD(+) + H(+)</text>
        <dbReference type="Rhea" id="RHEA:24384"/>
        <dbReference type="ChEBI" id="CHEBI:15377"/>
        <dbReference type="ChEBI" id="CHEBI:15378"/>
        <dbReference type="ChEBI" id="CHEBI:29985"/>
        <dbReference type="ChEBI" id="CHEBI:30616"/>
        <dbReference type="ChEBI" id="CHEBI:33019"/>
        <dbReference type="ChEBI" id="CHEBI:57540"/>
        <dbReference type="ChEBI" id="CHEBI:58359"/>
        <dbReference type="ChEBI" id="CHEBI:58437"/>
        <dbReference type="ChEBI" id="CHEBI:456215"/>
        <dbReference type="EC" id="6.3.5.1"/>
    </reaction>
</comment>
<dbReference type="EMBL" id="JBHSIT010000001">
    <property type="protein sequence ID" value="MFC4906775.1"/>
    <property type="molecule type" value="Genomic_DNA"/>
</dbReference>
<feature type="binding site" evidence="7">
    <location>
        <position position="195"/>
    </location>
    <ligand>
        <name>L-glutamine</name>
        <dbReference type="ChEBI" id="CHEBI:58359"/>
    </ligand>
</feature>
<protein>
    <recommendedName>
        <fullName evidence="7 8">Glutamine-dependent NAD(+) synthetase</fullName>
        <ecNumber evidence="7 8">6.3.5.1</ecNumber>
    </recommendedName>
    <alternativeName>
        <fullName evidence="7 8">NAD(+) synthase [glutamine-hydrolyzing]</fullName>
    </alternativeName>
</protein>
<keyword evidence="4 7" id="KW-0547">Nucleotide-binding</keyword>
<dbReference type="Gene3D" id="3.40.50.620">
    <property type="entry name" value="HUPs"/>
    <property type="match status" value="1"/>
</dbReference>
<evidence type="ECO:0000256" key="11">
    <source>
        <dbReference type="SAM" id="MobiDB-lite"/>
    </source>
</evidence>
<comment type="similarity">
    <text evidence="2 7 8">In the C-terminal section; belongs to the NAD synthetase family.</text>
</comment>
<dbReference type="InterPro" id="IPR036526">
    <property type="entry name" value="C-N_Hydrolase_sf"/>
</dbReference>
<evidence type="ECO:0000256" key="5">
    <source>
        <dbReference type="ARBA" id="ARBA00022840"/>
    </source>
</evidence>
<dbReference type="PIRSF" id="PIRSF006630">
    <property type="entry name" value="NADS_GAT"/>
    <property type="match status" value="1"/>
</dbReference>
<comment type="caution">
    <text evidence="7">Lacks conserved residue(s) required for the propagation of feature annotation.</text>
</comment>
<dbReference type="EC" id="6.3.5.1" evidence="7 8"/>
<feature type="binding site" evidence="7">
    <location>
        <position position="413"/>
    </location>
    <ligand>
        <name>deamido-NAD(+)</name>
        <dbReference type="ChEBI" id="CHEBI:58437"/>
        <note>ligand shared between two neighboring subunits</note>
    </ligand>
</feature>
<dbReference type="GO" id="GO:0003952">
    <property type="term" value="F:NAD+ synthase (glutamine-hydrolyzing) activity"/>
    <property type="evidence" value="ECO:0007669"/>
    <property type="project" value="UniProtKB-EC"/>
</dbReference>
<dbReference type="Gene3D" id="3.60.110.10">
    <property type="entry name" value="Carbon-nitrogen hydrolase"/>
    <property type="match status" value="1"/>
</dbReference>
<comment type="caution">
    <text evidence="13">The sequence shown here is derived from an EMBL/GenBank/DDBJ whole genome shotgun (WGS) entry which is preliminary data.</text>
</comment>
<feature type="active site" description="Nucleophile; for glutaminase activity" evidence="7">
    <location>
        <position position="162"/>
    </location>
</feature>
<feature type="domain" description="CN hydrolase" evidence="12">
    <location>
        <begin position="4"/>
        <end position="259"/>
    </location>
</feature>
<dbReference type="PROSITE" id="PS50263">
    <property type="entry name" value="CN_HYDROLASE"/>
    <property type="match status" value="1"/>
</dbReference>
<comment type="function">
    <text evidence="7">Catalyzes the ATP-dependent amidation of deamido-NAD to form NAD. Uses L-glutamine as a nitrogen source.</text>
</comment>
<organism evidence="13 14">
    <name type="scientific">Actinomadura gamaensis</name>
    <dbReference type="NCBI Taxonomy" id="1763541"/>
    <lineage>
        <taxon>Bacteria</taxon>
        <taxon>Bacillati</taxon>
        <taxon>Actinomycetota</taxon>
        <taxon>Actinomycetes</taxon>
        <taxon>Streptosporangiales</taxon>
        <taxon>Thermomonosporaceae</taxon>
        <taxon>Actinomadura</taxon>
    </lineage>
</organism>
<gene>
    <name evidence="7" type="primary">nadE</name>
    <name evidence="13" type="ORF">ACFPCY_05555</name>
</gene>
<evidence type="ECO:0000256" key="10">
    <source>
        <dbReference type="RuleBase" id="RU003811"/>
    </source>
</evidence>
<feature type="binding site" evidence="7">
    <location>
        <begin position="336"/>
        <end position="343"/>
    </location>
    <ligand>
        <name>ATP</name>
        <dbReference type="ChEBI" id="CHEBI:30616"/>
    </ligand>
</feature>
<evidence type="ECO:0000313" key="14">
    <source>
        <dbReference type="Proteomes" id="UP001595872"/>
    </source>
</evidence>
<dbReference type="Pfam" id="PF00795">
    <property type="entry name" value="CN_hydrolase"/>
    <property type="match status" value="1"/>
</dbReference>
<feature type="active site" description="Proton acceptor" evidence="9">
    <location>
        <position position="44"/>
    </location>
</feature>
<evidence type="ECO:0000256" key="6">
    <source>
        <dbReference type="ARBA" id="ARBA00023027"/>
    </source>
</evidence>
<evidence type="ECO:0000256" key="7">
    <source>
        <dbReference type="HAMAP-Rule" id="MF_02090"/>
    </source>
</evidence>
<dbReference type="SUPFAM" id="SSF52402">
    <property type="entry name" value="Adenine nucleotide alpha hydrolases-like"/>
    <property type="match status" value="1"/>
</dbReference>
<comment type="similarity">
    <text evidence="10">Belongs to the NAD synthetase family.</text>
</comment>
<dbReference type="NCBIfam" id="TIGR00552">
    <property type="entry name" value="nadE"/>
    <property type="match status" value="1"/>
</dbReference>
<dbReference type="InterPro" id="IPR014445">
    <property type="entry name" value="Gln-dep_NAD_synthase"/>
</dbReference>
<dbReference type="InterPro" id="IPR000132">
    <property type="entry name" value="Nitrilase/CN_hydratase_CS"/>
</dbReference>
<dbReference type="PANTHER" id="PTHR23090">
    <property type="entry name" value="NH 3 /GLUTAMINE-DEPENDENT NAD + SYNTHETASE"/>
    <property type="match status" value="1"/>
</dbReference>
<dbReference type="InterPro" id="IPR022310">
    <property type="entry name" value="NAD/GMP_synthase"/>
</dbReference>
<feature type="active site" description="Proton acceptor; for glutaminase activity" evidence="7">
    <location>
        <position position="44"/>
    </location>
</feature>
<sequence length="595" mass="64873">MAQLRIALAQVNPTVGDLDGNAALIVDWSRRARDAGAHLVAFPEMMLTGYPVEDLALRSSFVEASRRALERVARRLADEGLGDLPVVVGYLDRRTVDLVRPGQPAGSPLDGAAWLHGGEVLVRSAKHHLPNYGVFDEYRIFVRGDTLPVVRVNGVDVATVVCEDLWQDGGPVSVTETANAGLLLAVNASPYEREKEDFRLQLCARRAREAGCALAYVNMVGGQDELVFDGDSVIVAADGSLLARAPQFTEHLLVSDLALPAADPALEPGREPVAAPDGTTITIERHVLSGEPVAAYPVRPQECAERLPDLGEVYAALVTGTRDYVRKNGFRSVILGLSGGIDSALVTTIASDAIGPENVHVVLLPSRYSTEHSVTDAEELVKRQGVHSRIVPIRGMVDAFEAELELHGLASENLQARIRANVWMGLSNEQGHLVLTGGNKSELATGYSTLYGDSAGGFGPIKDLVKTMVWALARWRNEQVGSDLPFLHPFDTAPIPEEIIVKEPSAELRPDQKDSDSLPPYDVLDPLLVDYVERDMGREQLVAAGHDPDLVDRVIRLTDLAEYKRRQYPPGPKVTPKNFGRDRRLPITNRWRENP</sequence>
<feature type="compositionally biased region" description="Basic and acidic residues" evidence="11">
    <location>
        <begin position="579"/>
        <end position="595"/>
    </location>
</feature>
<dbReference type="SUPFAM" id="SSF56317">
    <property type="entry name" value="Carbon-nitrogen hydrolase"/>
    <property type="match status" value="1"/>
</dbReference>
<evidence type="ECO:0000256" key="2">
    <source>
        <dbReference type="ARBA" id="ARBA00007145"/>
    </source>
</evidence>
<accession>A0ABV9TUB0</accession>
<dbReference type="CDD" id="cd07570">
    <property type="entry name" value="GAT_Gln-NAD-synth"/>
    <property type="match status" value="1"/>
</dbReference>
<proteinExistence type="inferred from homology"/>
<dbReference type="Proteomes" id="UP001595872">
    <property type="component" value="Unassembled WGS sequence"/>
</dbReference>
<dbReference type="CDD" id="cd00553">
    <property type="entry name" value="NAD_synthase"/>
    <property type="match status" value="1"/>
</dbReference>
<evidence type="ECO:0000256" key="8">
    <source>
        <dbReference type="PIRNR" id="PIRNR006630"/>
    </source>
</evidence>
<comment type="pathway">
    <text evidence="1 7 8">Cofactor biosynthesis; NAD(+) biosynthesis; NAD(+) from deamido-NAD(+) (L-Gln route): step 1/1.</text>
</comment>
<feature type="active site" description="For glutaminase activity" evidence="7">
    <location>
        <position position="126"/>
    </location>
</feature>
<feature type="binding site" evidence="7">
    <location>
        <position position="442"/>
    </location>
    <ligand>
        <name>deamido-NAD(+)</name>
        <dbReference type="ChEBI" id="CHEBI:58437"/>
        <note>ligand shared between two neighboring subunits</note>
    </ligand>
</feature>
<dbReference type="PANTHER" id="PTHR23090:SF9">
    <property type="entry name" value="GLUTAMINE-DEPENDENT NAD(+) SYNTHETASE"/>
    <property type="match status" value="1"/>
</dbReference>
<dbReference type="InterPro" id="IPR003694">
    <property type="entry name" value="NAD_synthase"/>
</dbReference>
<evidence type="ECO:0000259" key="12">
    <source>
        <dbReference type="PROSITE" id="PS50263"/>
    </source>
</evidence>
<evidence type="ECO:0000256" key="9">
    <source>
        <dbReference type="PROSITE-ProRule" id="PRU10139"/>
    </source>
</evidence>
<dbReference type="PROSITE" id="PS00920">
    <property type="entry name" value="NITRIL_CHT_1"/>
    <property type="match status" value="1"/>
</dbReference>
<keyword evidence="5 7" id="KW-0067">ATP-binding</keyword>
<evidence type="ECO:0000313" key="13">
    <source>
        <dbReference type="EMBL" id="MFC4906775.1"/>
    </source>
</evidence>
<dbReference type="RefSeq" id="WP_378252456.1">
    <property type="nucleotide sequence ID" value="NZ_JBHSIT010000001.1"/>
</dbReference>
<evidence type="ECO:0000256" key="3">
    <source>
        <dbReference type="ARBA" id="ARBA00022598"/>
    </source>
</evidence>
<name>A0ABV9TUB0_9ACTN</name>
<dbReference type="InterPro" id="IPR014729">
    <property type="entry name" value="Rossmann-like_a/b/a_fold"/>
</dbReference>
<dbReference type="HAMAP" id="MF_02090">
    <property type="entry name" value="NadE_glutamine_dep"/>
    <property type="match status" value="1"/>
</dbReference>
<dbReference type="Pfam" id="PF02540">
    <property type="entry name" value="NAD_synthase"/>
    <property type="match status" value="1"/>
</dbReference>
<feature type="binding site" evidence="7">
    <location>
        <position position="564"/>
    </location>
    <ligand>
        <name>deamido-NAD(+)</name>
        <dbReference type="ChEBI" id="CHEBI:58437"/>
        <note>ligand shared between two neighboring subunits</note>
    </ligand>
</feature>
<reference evidence="14" key="1">
    <citation type="journal article" date="2019" name="Int. J. Syst. Evol. Microbiol.">
        <title>The Global Catalogue of Microorganisms (GCM) 10K type strain sequencing project: providing services to taxonomists for standard genome sequencing and annotation.</title>
        <authorList>
            <consortium name="The Broad Institute Genomics Platform"/>
            <consortium name="The Broad Institute Genome Sequencing Center for Infectious Disease"/>
            <person name="Wu L."/>
            <person name="Ma J."/>
        </authorList>
    </citation>
    <scope>NUCLEOTIDE SEQUENCE [LARGE SCALE GENOMIC DNA]</scope>
    <source>
        <strain evidence="14">KLKA75</strain>
    </source>
</reference>
<evidence type="ECO:0000256" key="4">
    <source>
        <dbReference type="ARBA" id="ARBA00022741"/>
    </source>
</evidence>
<feature type="region of interest" description="Disordered" evidence="11">
    <location>
        <begin position="566"/>
        <end position="595"/>
    </location>
</feature>
<keyword evidence="14" id="KW-1185">Reference proteome</keyword>
<evidence type="ECO:0000256" key="1">
    <source>
        <dbReference type="ARBA" id="ARBA00005188"/>
    </source>
</evidence>
<dbReference type="InterPro" id="IPR003010">
    <property type="entry name" value="C-N_Hydrolase"/>
</dbReference>
<feature type="binding site" evidence="7">
    <location>
        <position position="189"/>
    </location>
    <ligand>
        <name>L-glutamine</name>
        <dbReference type="ChEBI" id="CHEBI:58359"/>
    </ligand>
</feature>
<dbReference type="NCBIfam" id="NF010588">
    <property type="entry name" value="PRK13981.1"/>
    <property type="match status" value="1"/>
</dbReference>
<keyword evidence="3 7" id="KW-0436">Ligase</keyword>